<evidence type="ECO:0000259" key="6">
    <source>
        <dbReference type="Pfam" id="PF02608"/>
    </source>
</evidence>
<dbReference type="CDD" id="cd06304">
    <property type="entry name" value="PBP1_BmpA_Med_PnrA-like"/>
    <property type="match status" value="1"/>
</dbReference>
<keyword evidence="7" id="KW-0762">Sugar transport</keyword>
<dbReference type="EMBL" id="SOAW01000001">
    <property type="protein sequence ID" value="TDT33574.1"/>
    <property type="molecule type" value="Genomic_DNA"/>
</dbReference>
<dbReference type="GO" id="GO:0005886">
    <property type="term" value="C:plasma membrane"/>
    <property type="evidence" value="ECO:0007669"/>
    <property type="project" value="UniProtKB-SubCell"/>
</dbReference>
<keyword evidence="4" id="KW-0472">Membrane</keyword>
<comment type="caution">
    <text evidence="7">The sequence shown here is derived from an EMBL/GenBank/DDBJ whole genome shotgun (WGS) entry which is preliminary data.</text>
</comment>
<gene>
    <name evidence="7" type="ORF">CLV29_1196</name>
</gene>
<dbReference type="PANTHER" id="PTHR34296:SF2">
    <property type="entry name" value="ABC TRANSPORTER GUANOSINE-BINDING PROTEIN NUPN"/>
    <property type="match status" value="1"/>
</dbReference>
<dbReference type="InterPro" id="IPR050957">
    <property type="entry name" value="BMP_lipoprotein"/>
</dbReference>
<name>A0A4R7J8G8_9ACTN</name>
<feature type="domain" description="ABC transporter substrate-binding protein PnrA-like" evidence="6">
    <location>
        <begin position="7"/>
        <end position="239"/>
    </location>
</feature>
<dbReference type="AlphaFoldDB" id="A0A4R7J8G8"/>
<evidence type="ECO:0000256" key="2">
    <source>
        <dbReference type="ARBA" id="ARBA00022475"/>
    </source>
</evidence>
<dbReference type="Pfam" id="PF02608">
    <property type="entry name" value="Bmp"/>
    <property type="match status" value="1"/>
</dbReference>
<reference evidence="7 8" key="1">
    <citation type="submission" date="2019-03" db="EMBL/GenBank/DDBJ databases">
        <title>Genomic Encyclopedia of Archaeal and Bacterial Type Strains, Phase II (KMG-II): from individual species to whole genera.</title>
        <authorList>
            <person name="Goeker M."/>
        </authorList>
    </citation>
    <scope>NUCLEOTIDE SEQUENCE [LARGE SCALE GENOMIC DNA]</scope>
    <source>
        <strain evidence="7 8">DSM 24323</strain>
    </source>
</reference>
<dbReference type="Gene3D" id="3.40.50.2300">
    <property type="match status" value="2"/>
</dbReference>
<evidence type="ECO:0000313" key="7">
    <source>
        <dbReference type="EMBL" id="TDT33574.1"/>
    </source>
</evidence>
<sequence>MAIIYYPQFLDGSWGEAALTGGEQLLEEGAISDLATQENIEPGSGAVDALRDYADQGYDIVVAHSFNYGDDVKQVASEYPETLFVYAGGFGDVAGNVGDYSQPFYEPSYLMGILAAGYQPEGNVGGASGFDIPVCRGMYNAYLDGAQEVRPEVTGSYVAVGDWEDVQLATETANAQADAGATMFVGCGQGPTFGQIEAANQRDLTAVGYTGDMSGRSDRVVASFTWNLAEVFRLMVADVEGGFDGQAGYYEAKYADGAMTVVVNPAAESAITDEAMQLFTEQEAAMRDGSLILEENTE</sequence>
<keyword evidence="2" id="KW-1003">Cell membrane</keyword>
<dbReference type="InterPro" id="IPR003760">
    <property type="entry name" value="PnrA-like"/>
</dbReference>
<evidence type="ECO:0000256" key="1">
    <source>
        <dbReference type="ARBA" id="ARBA00004236"/>
    </source>
</evidence>
<proteinExistence type="predicted"/>
<comment type="subcellular location">
    <subcellularLocation>
        <location evidence="1">Cell membrane</location>
    </subcellularLocation>
</comment>
<evidence type="ECO:0000256" key="3">
    <source>
        <dbReference type="ARBA" id="ARBA00022729"/>
    </source>
</evidence>
<keyword evidence="3" id="KW-0732">Signal</keyword>
<organism evidence="7 8">
    <name type="scientific">Naumannella halotolerans</name>
    <dbReference type="NCBI Taxonomy" id="993414"/>
    <lineage>
        <taxon>Bacteria</taxon>
        <taxon>Bacillati</taxon>
        <taxon>Actinomycetota</taxon>
        <taxon>Actinomycetes</taxon>
        <taxon>Propionibacteriales</taxon>
        <taxon>Propionibacteriaceae</taxon>
        <taxon>Naumannella</taxon>
    </lineage>
</organism>
<keyword evidence="5" id="KW-0449">Lipoprotein</keyword>
<evidence type="ECO:0000313" key="8">
    <source>
        <dbReference type="Proteomes" id="UP000295371"/>
    </source>
</evidence>
<accession>A0A4R7J8G8</accession>
<keyword evidence="8" id="KW-1185">Reference proteome</keyword>
<protein>
    <submittedName>
        <fullName evidence="7">Simple sugar transport system substrate-binding protein</fullName>
    </submittedName>
</protein>
<dbReference type="Proteomes" id="UP000295371">
    <property type="component" value="Unassembled WGS sequence"/>
</dbReference>
<evidence type="ECO:0000256" key="4">
    <source>
        <dbReference type="ARBA" id="ARBA00023136"/>
    </source>
</evidence>
<dbReference type="PANTHER" id="PTHR34296">
    <property type="entry name" value="TRANSCRIPTIONAL ACTIVATOR PROTEIN MED"/>
    <property type="match status" value="1"/>
</dbReference>
<keyword evidence="7" id="KW-0813">Transport</keyword>
<dbReference type="RefSeq" id="WP_166649148.1">
    <property type="nucleotide sequence ID" value="NZ_CP171129.1"/>
</dbReference>
<evidence type="ECO:0000256" key="5">
    <source>
        <dbReference type="ARBA" id="ARBA00023288"/>
    </source>
</evidence>